<evidence type="ECO:0008006" key="5">
    <source>
        <dbReference type="Google" id="ProtNLM"/>
    </source>
</evidence>
<dbReference type="Pfam" id="PF11617">
    <property type="entry name" value="Cu-binding_MopE"/>
    <property type="match status" value="11"/>
</dbReference>
<feature type="compositionally biased region" description="Acidic residues" evidence="2">
    <location>
        <begin position="30"/>
        <end position="88"/>
    </location>
</feature>
<dbReference type="Proteomes" id="UP000176897">
    <property type="component" value="Unassembled WGS sequence"/>
</dbReference>
<feature type="region of interest" description="Disordered" evidence="2">
    <location>
        <begin position="468"/>
        <end position="504"/>
    </location>
</feature>
<organism evidence="3 4">
    <name type="scientific">Candidatus Uhrbacteria bacterium RIFCSPLOWO2_01_FULL_47_24</name>
    <dbReference type="NCBI Taxonomy" id="1802401"/>
    <lineage>
        <taxon>Bacteria</taxon>
        <taxon>Candidatus Uhriibacteriota</taxon>
    </lineage>
</organism>
<dbReference type="EMBL" id="MGEJ01000003">
    <property type="protein sequence ID" value="OGL81714.1"/>
    <property type="molecule type" value="Genomic_DNA"/>
</dbReference>
<accession>A0A1F7UVE8</accession>
<gene>
    <name evidence="3" type="ORF">A3B21_04680</name>
</gene>
<comment type="caution">
    <text evidence="3">The sequence shown here is derived from an EMBL/GenBank/DDBJ whole genome shotgun (WGS) entry which is preliminary data.</text>
</comment>
<dbReference type="AlphaFoldDB" id="A0A1F7UVE8"/>
<protein>
    <recommendedName>
        <fullName evidence="5">Disintegrin domain-containing protein</fullName>
    </recommendedName>
</protein>
<evidence type="ECO:0000256" key="2">
    <source>
        <dbReference type="SAM" id="MobiDB-lite"/>
    </source>
</evidence>
<dbReference type="PROSITE" id="PS50068">
    <property type="entry name" value="LDLRA_2"/>
    <property type="match status" value="1"/>
</dbReference>
<dbReference type="PROSITE" id="PS51257">
    <property type="entry name" value="PROKAR_LIPOPROTEIN"/>
    <property type="match status" value="1"/>
</dbReference>
<evidence type="ECO:0000313" key="4">
    <source>
        <dbReference type="Proteomes" id="UP000176897"/>
    </source>
</evidence>
<proteinExistence type="predicted"/>
<keyword evidence="1" id="KW-1015">Disulfide bond</keyword>
<feature type="compositionally biased region" description="Acidic residues" evidence="2">
    <location>
        <begin position="474"/>
        <end position="488"/>
    </location>
</feature>
<feature type="region of interest" description="Disordered" evidence="2">
    <location>
        <begin position="24"/>
        <end position="88"/>
    </location>
</feature>
<sequence length="871" mass="87924">MKDFQSLLFVTLIALMGGGCGTIEFGGAESEAESESEAEAESESEAEAESESESESEGESEAESESESEAEAESESESEGESESESEIVVECVEGESFPTFCGLGECRRDGTVTCEGGVLVTNCTPGASTTDASCDGLDNDCDGTADNNYMSVATSCGIGACASIGMTSCVDGEVDDSCMAGIPAASDTTCNGVDEDCNGESDEDFVVRTTSCGTGACVATGTLTCMDGEEQDSCLPGELAADDFTCNMVDEDCDGAMDEDYVSQSTACGVGACAATGETSCVLGVVEDSCAEELPSAEACGNDTDDNCDGATDEDCDCNDSGISRSCGSAVGECSEGTQYCTDEFVWSECLEDVEPSTETCDGESDEDCDGAVDEDCDCTDGDEQPCGSDIGECAEGTQICSGGIWGPCGDAVGPSTETCDGADNDCDGAVDEPLTLGELTECTDECGNAGLNVCLEGAMECFGTPECPPSEGEAESESESESESEGEPPCVPSDETCNGSDDDCDGTVDEDLPTITCGLGVCMHTVPGCVAGAPNSCNPFDGSSPEACNGLDDNCDGVEDEGCDCLTGQTRQCGTDTGACAVGVETCDILGNWGVCTDNIGPVTEVCSDAVDNNCDGATDEGCAPPLATCDCTDGDGDLHYPTTCADTDCALRDDCDDAVAVVHPGLTETCDGLDNDCNALADDGLGTVSCGVGACSRSVSACASGVPATCTPGDPIAEVCDGVDNDCDGVSDEDGVCIPPVTCTTTYPVVYTAPTGVSGVLTLYDQAGQTCTAGTLAAPVSTVSCTFTSAMTVFNATRDLDGDGVVEISAVAGEGWACNFWEPNDPDAWIEGTFTVSKVISCTDGSGSTTPLVATPGGNASAADCSAQ</sequence>
<evidence type="ECO:0000256" key="1">
    <source>
        <dbReference type="ARBA" id="ARBA00023157"/>
    </source>
</evidence>
<evidence type="ECO:0000313" key="3">
    <source>
        <dbReference type="EMBL" id="OGL81714.1"/>
    </source>
</evidence>
<dbReference type="STRING" id="1802401.A3B21_04680"/>
<reference evidence="3 4" key="1">
    <citation type="journal article" date="2016" name="Nat. Commun.">
        <title>Thousands of microbial genomes shed light on interconnected biogeochemical processes in an aquifer system.</title>
        <authorList>
            <person name="Anantharaman K."/>
            <person name="Brown C.T."/>
            <person name="Hug L.A."/>
            <person name="Sharon I."/>
            <person name="Castelle C.J."/>
            <person name="Probst A.J."/>
            <person name="Thomas B.C."/>
            <person name="Singh A."/>
            <person name="Wilkins M.J."/>
            <person name="Karaoz U."/>
            <person name="Brodie E.L."/>
            <person name="Williams K.H."/>
            <person name="Hubbard S.S."/>
            <person name="Banfield J.F."/>
        </authorList>
    </citation>
    <scope>NUCLEOTIDE SEQUENCE [LARGE SCALE GENOMIC DNA]</scope>
</reference>
<dbReference type="InterPro" id="IPR002172">
    <property type="entry name" value="LDrepeatLR_classA_rpt"/>
</dbReference>
<name>A0A1F7UVE8_9BACT</name>
<dbReference type="InterPro" id="IPR021655">
    <property type="entry name" value="Put_metal-bd"/>
</dbReference>